<dbReference type="AlphaFoldDB" id="A0A072PV62"/>
<dbReference type="RefSeq" id="XP_013266321.1">
    <property type="nucleotide sequence ID" value="XM_013410867.1"/>
</dbReference>
<dbReference type="PANTHER" id="PTHR11638">
    <property type="entry name" value="ATP-DEPENDENT CLP PROTEASE"/>
    <property type="match status" value="1"/>
</dbReference>
<feature type="compositionally biased region" description="Low complexity" evidence="3">
    <location>
        <begin position="53"/>
        <end position="75"/>
    </location>
</feature>
<dbReference type="InterPro" id="IPR050130">
    <property type="entry name" value="ClpA_ClpB"/>
</dbReference>
<dbReference type="HOGENOM" id="CLU_021319_0_0_1"/>
<evidence type="ECO:0000259" key="4">
    <source>
        <dbReference type="Pfam" id="PF07724"/>
    </source>
</evidence>
<evidence type="ECO:0000256" key="2">
    <source>
        <dbReference type="ARBA" id="ARBA00022840"/>
    </source>
</evidence>
<keyword evidence="1" id="KW-0547">Nucleotide-binding</keyword>
<dbReference type="PRINTS" id="PR00300">
    <property type="entry name" value="CLPPROTEASEA"/>
</dbReference>
<name>A0A072PV62_9EURO</name>
<feature type="compositionally biased region" description="Polar residues" evidence="3">
    <location>
        <begin position="91"/>
        <end position="103"/>
    </location>
</feature>
<evidence type="ECO:0000256" key="3">
    <source>
        <dbReference type="SAM" id="MobiDB-lite"/>
    </source>
</evidence>
<dbReference type="InterPro" id="IPR027417">
    <property type="entry name" value="P-loop_NTPase"/>
</dbReference>
<protein>
    <recommendedName>
        <fullName evidence="4">ATPase AAA-type core domain-containing protein</fullName>
    </recommendedName>
</protein>
<dbReference type="GeneID" id="25276655"/>
<evidence type="ECO:0000313" key="6">
    <source>
        <dbReference type="Proteomes" id="UP000027920"/>
    </source>
</evidence>
<proteinExistence type="predicted"/>
<keyword evidence="2" id="KW-0067">ATP-binding</keyword>
<comment type="caution">
    <text evidence="5">The sequence shown here is derived from an EMBL/GenBank/DDBJ whole genome shotgun (WGS) entry which is preliminary data.</text>
</comment>
<feature type="compositionally biased region" description="Basic and acidic residues" evidence="3">
    <location>
        <begin position="125"/>
        <end position="142"/>
    </location>
</feature>
<dbReference type="SUPFAM" id="SSF52540">
    <property type="entry name" value="P-loop containing nucleoside triphosphate hydrolases"/>
    <property type="match status" value="1"/>
</dbReference>
<dbReference type="OrthoDB" id="47330at2759"/>
<evidence type="ECO:0000313" key="5">
    <source>
        <dbReference type="EMBL" id="KEF63731.1"/>
    </source>
</evidence>
<dbReference type="GO" id="GO:0016887">
    <property type="term" value="F:ATP hydrolysis activity"/>
    <property type="evidence" value="ECO:0007669"/>
    <property type="project" value="InterPro"/>
</dbReference>
<dbReference type="EMBL" id="AMGV01000001">
    <property type="protein sequence ID" value="KEF63731.1"/>
    <property type="molecule type" value="Genomic_DNA"/>
</dbReference>
<feature type="region of interest" description="Disordered" evidence="3">
    <location>
        <begin position="53"/>
        <end position="142"/>
    </location>
</feature>
<organism evidence="5 6">
    <name type="scientific">Exophiala aquamarina CBS 119918</name>
    <dbReference type="NCBI Taxonomy" id="1182545"/>
    <lineage>
        <taxon>Eukaryota</taxon>
        <taxon>Fungi</taxon>
        <taxon>Dikarya</taxon>
        <taxon>Ascomycota</taxon>
        <taxon>Pezizomycotina</taxon>
        <taxon>Eurotiomycetes</taxon>
        <taxon>Chaetothyriomycetidae</taxon>
        <taxon>Chaetothyriales</taxon>
        <taxon>Herpotrichiellaceae</taxon>
        <taxon>Exophiala</taxon>
    </lineage>
</organism>
<dbReference type="VEuPathDB" id="FungiDB:A1O9_01709"/>
<dbReference type="GO" id="GO:0005737">
    <property type="term" value="C:cytoplasm"/>
    <property type="evidence" value="ECO:0007669"/>
    <property type="project" value="TreeGrafter"/>
</dbReference>
<dbReference type="InterPro" id="IPR001270">
    <property type="entry name" value="ClpA/B"/>
</dbReference>
<dbReference type="GO" id="GO:0034605">
    <property type="term" value="P:cellular response to heat"/>
    <property type="evidence" value="ECO:0007669"/>
    <property type="project" value="TreeGrafter"/>
</dbReference>
<dbReference type="PANTHER" id="PTHR11638:SF18">
    <property type="entry name" value="HEAT SHOCK PROTEIN 104"/>
    <property type="match status" value="1"/>
</dbReference>
<reference evidence="5 6" key="1">
    <citation type="submission" date="2013-03" db="EMBL/GenBank/DDBJ databases">
        <title>The Genome Sequence of Exophiala aquamarina CBS 119918.</title>
        <authorList>
            <consortium name="The Broad Institute Genomics Platform"/>
            <person name="Cuomo C."/>
            <person name="de Hoog S."/>
            <person name="Gorbushina A."/>
            <person name="Walker B."/>
            <person name="Young S.K."/>
            <person name="Zeng Q."/>
            <person name="Gargeya S."/>
            <person name="Fitzgerald M."/>
            <person name="Haas B."/>
            <person name="Abouelleil A."/>
            <person name="Allen A.W."/>
            <person name="Alvarado L."/>
            <person name="Arachchi H.M."/>
            <person name="Berlin A.M."/>
            <person name="Chapman S.B."/>
            <person name="Gainer-Dewar J."/>
            <person name="Goldberg J."/>
            <person name="Griggs A."/>
            <person name="Gujja S."/>
            <person name="Hansen M."/>
            <person name="Howarth C."/>
            <person name="Imamovic A."/>
            <person name="Ireland A."/>
            <person name="Larimer J."/>
            <person name="McCowan C."/>
            <person name="Murphy C."/>
            <person name="Pearson M."/>
            <person name="Poon T.W."/>
            <person name="Priest M."/>
            <person name="Roberts A."/>
            <person name="Saif S."/>
            <person name="Shea T."/>
            <person name="Sisk P."/>
            <person name="Sykes S."/>
            <person name="Wortman J."/>
            <person name="Nusbaum C."/>
            <person name="Birren B."/>
        </authorList>
    </citation>
    <scope>NUCLEOTIDE SEQUENCE [LARGE SCALE GENOMIC DNA]</scope>
    <source>
        <strain evidence="5 6">CBS 119918</strain>
    </source>
</reference>
<dbReference type="GO" id="GO:0005524">
    <property type="term" value="F:ATP binding"/>
    <property type="evidence" value="ECO:0007669"/>
    <property type="project" value="UniProtKB-KW"/>
</dbReference>
<dbReference type="InterPro" id="IPR003959">
    <property type="entry name" value="ATPase_AAA_core"/>
</dbReference>
<gene>
    <name evidence="5" type="ORF">A1O9_01709</name>
</gene>
<dbReference type="Proteomes" id="UP000027920">
    <property type="component" value="Unassembled WGS sequence"/>
</dbReference>
<keyword evidence="6" id="KW-1185">Reference proteome</keyword>
<dbReference type="Pfam" id="PF07724">
    <property type="entry name" value="AAA_2"/>
    <property type="match status" value="1"/>
</dbReference>
<dbReference type="STRING" id="1182545.A0A072PV62"/>
<feature type="domain" description="ATPase AAA-type core" evidence="4">
    <location>
        <begin position="464"/>
        <end position="626"/>
    </location>
</feature>
<dbReference type="Gene3D" id="3.40.50.300">
    <property type="entry name" value="P-loop containing nucleotide triphosphate hydrolases"/>
    <property type="match status" value="1"/>
</dbReference>
<accession>A0A072PV62</accession>
<sequence>MALVLIPDQASILDVMNACSCSESDAINLLKHANNDPTRAKLRHRTLMKYMKPPTRSARATPSPASSVTSLPLPLKSKPSVDITPDPARSDYSSSNEIYNPTPKTEEGQPTWHNRAPHRAPSFLHEGKRAGSRHSQPDRDRMDYEMDNPPWPLYPNNPVVHPPSRQAHRLSRKSSLRQNIVVEPPSPVQQELAMPEGPVPEFPVLEEPHKPLKPQEPEGWDFILPTLPAPMSLMPGPGGSGGFEVTAIVGAFQHGADENVMRTYFNYFDDLSISRHINDTVEGFPAIFYATATNNDRILRAWIAYGGDVNAAHEPSQAPLLAFAIVHSEMIERDTSHIVATLLSLGATPSAIPEAYYLPYFRDLPDDGPDEEELKTAGHSTMPWLNKDARVKLARTTHLTNRYNLERALKTRRPSARHWQIAQRKNIEALLGLPYFLIGQSLAANRLLSKFLSNLTVPSKKPLVLVFAGPSGHGKTELARRLGYLMNLELEVVDCAIVNREMELFGGRHPYVNADQGSPLNNFLARNDGQRSIVFLDEFEKTTREIHQALLLPFDNGEYQDRRNLKTIDCSKTIWILATNALDDKIRNFCQANGQMIWNDEDEEKQTRLINTLMKELKEDFLGKFQAPITGRISVFLPFLLFSPGEQAVIAHKYLLELGRDVRNPVNLSTGSDELLIGNIRLRVRRDASVCRKIAENGYHPELGARSLITAVDTIRTLLVDAYLAVNEEITEKAELVDFVVDVNGEEIVASMVEAKA</sequence>
<evidence type="ECO:0000256" key="1">
    <source>
        <dbReference type="ARBA" id="ARBA00022741"/>
    </source>
</evidence>